<keyword evidence="1" id="KW-0805">Transcription regulation</keyword>
<accession>A0ABT0LA75</accession>
<keyword evidence="6" id="KW-1185">Reference proteome</keyword>
<dbReference type="RefSeq" id="WP_248939898.1">
    <property type="nucleotide sequence ID" value="NZ_JAKIKS010000027.1"/>
</dbReference>
<dbReference type="PRINTS" id="PR00778">
    <property type="entry name" value="HTHARSR"/>
</dbReference>
<evidence type="ECO:0000313" key="6">
    <source>
        <dbReference type="Proteomes" id="UP001203423"/>
    </source>
</evidence>
<sequence>MNSTISLEELEKNSAKAEVLMKALSNKYRLMILCLLQESELSVSALNKQIPIAQSTLSQHLAWLRREKYVTTRRDAQTIYYQLSDKNIIKVIDLLHSIFCENE</sequence>
<dbReference type="SMART" id="SM00418">
    <property type="entry name" value="HTH_ARSR"/>
    <property type="match status" value="1"/>
</dbReference>
<feature type="domain" description="HTH arsR-type" evidence="4">
    <location>
        <begin position="7"/>
        <end position="103"/>
    </location>
</feature>
<dbReference type="Proteomes" id="UP001203423">
    <property type="component" value="Unassembled WGS sequence"/>
</dbReference>
<dbReference type="PANTHER" id="PTHR43132">
    <property type="entry name" value="ARSENICAL RESISTANCE OPERON REPRESSOR ARSR-RELATED"/>
    <property type="match status" value="1"/>
</dbReference>
<dbReference type="InterPro" id="IPR001845">
    <property type="entry name" value="HTH_ArsR_DNA-bd_dom"/>
</dbReference>
<keyword evidence="3" id="KW-0804">Transcription</keyword>
<evidence type="ECO:0000313" key="5">
    <source>
        <dbReference type="EMBL" id="MCL1124621.1"/>
    </source>
</evidence>
<name>A0ABT0LA75_9GAMM</name>
<organism evidence="5 6">
    <name type="scientific">Shewanella surugensis</name>
    <dbReference type="NCBI Taxonomy" id="212020"/>
    <lineage>
        <taxon>Bacteria</taxon>
        <taxon>Pseudomonadati</taxon>
        <taxon>Pseudomonadota</taxon>
        <taxon>Gammaproteobacteria</taxon>
        <taxon>Alteromonadales</taxon>
        <taxon>Shewanellaceae</taxon>
        <taxon>Shewanella</taxon>
    </lineage>
</organism>
<dbReference type="InterPro" id="IPR036390">
    <property type="entry name" value="WH_DNA-bd_sf"/>
</dbReference>
<gene>
    <name evidence="5" type="ORF">L2764_09060</name>
</gene>
<evidence type="ECO:0000259" key="4">
    <source>
        <dbReference type="PROSITE" id="PS50987"/>
    </source>
</evidence>
<dbReference type="InterPro" id="IPR036388">
    <property type="entry name" value="WH-like_DNA-bd_sf"/>
</dbReference>
<dbReference type="PROSITE" id="PS50987">
    <property type="entry name" value="HTH_ARSR_2"/>
    <property type="match status" value="1"/>
</dbReference>
<dbReference type="Pfam" id="PF01022">
    <property type="entry name" value="HTH_5"/>
    <property type="match status" value="1"/>
</dbReference>
<proteinExistence type="predicted"/>
<dbReference type="NCBIfam" id="NF033788">
    <property type="entry name" value="HTH_metalloreg"/>
    <property type="match status" value="1"/>
</dbReference>
<dbReference type="PANTHER" id="PTHR43132:SF2">
    <property type="entry name" value="ARSENICAL RESISTANCE OPERON REPRESSOR ARSR-RELATED"/>
    <property type="match status" value="1"/>
</dbReference>
<protein>
    <submittedName>
        <fullName evidence="5">Metalloregulator ArsR/SmtB family transcription factor</fullName>
    </submittedName>
</protein>
<dbReference type="EMBL" id="JAKIKS010000027">
    <property type="protein sequence ID" value="MCL1124621.1"/>
    <property type="molecule type" value="Genomic_DNA"/>
</dbReference>
<dbReference type="Gene3D" id="1.10.10.10">
    <property type="entry name" value="Winged helix-like DNA-binding domain superfamily/Winged helix DNA-binding domain"/>
    <property type="match status" value="1"/>
</dbReference>
<evidence type="ECO:0000256" key="1">
    <source>
        <dbReference type="ARBA" id="ARBA00023015"/>
    </source>
</evidence>
<evidence type="ECO:0000256" key="2">
    <source>
        <dbReference type="ARBA" id="ARBA00023125"/>
    </source>
</evidence>
<comment type="caution">
    <text evidence="5">The sequence shown here is derived from an EMBL/GenBank/DDBJ whole genome shotgun (WGS) entry which is preliminary data.</text>
</comment>
<dbReference type="InterPro" id="IPR051011">
    <property type="entry name" value="Metal_resp_trans_reg"/>
</dbReference>
<dbReference type="SUPFAM" id="SSF46785">
    <property type="entry name" value="Winged helix' DNA-binding domain"/>
    <property type="match status" value="1"/>
</dbReference>
<reference evidence="5 6" key="1">
    <citation type="submission" date="2022-01" db="EMBL/GenBank/DDBJ databases">
        <title>Whole genome-based taxonomy of the Shewanellaceae.</title>
        <authorList>
            <person name="Martin-Rodriguez A.J."/>
        </authorList>
    </citation>
    <scope>NUCLEOTIDE SEQUENCE [LARGE SCALE GENOMIC DNA]</scope>
    <source>
        <strain evidence="5 6">DSM 17177</strain>
    </source>
</reference>
<keyword evidence="2" id="KW-0238">DNA-binding</keyword>
<evidence type="ECO:0000256" key="3">
    <source>
        <dbReference type="ARBA" id="ARBA00023163"/>
    </source>
</evidence>
<dbReference type="InterPro" id="IPR011991">
    <property type="entry name" value="ArsR-like_HTH"/>
</dbReference>
<dbReference type="CDD" id="cd00090">
    <property type="entry name" value="HTH_ARSR"/>
    <property type="match status" value="1"/>
</dbReference>